<evidence type="ECO:0000256" key="1">
    <source>
        <dbReference type="SAM" id="Phobius"/>
    </source>
</evidence>
<sequence>MNQHLLVLLLVLVTAASAGLFLLALLLWWRDQQVAYQQPTEQHRRLTAIRHSQRQAEQHIDDLVLVALTEMAASTALAVDK</sequence>
<proteinExistence type="predicted"/>
<accession>A0ABD7HHH9</accession>
<name>A0ABD7HHH9_9MYCO</name>
<dbReference type="EMBL" id="QXBN01000031">
    <property type="protein sequence ID" value="RIT29540.1"/>
    <property type="molecule type" value="Genomic_DNA"/>
</dbReference>
<gene>
    <name evidence="2" type="ORF">D2E76_25190</name>
</gene>
<keyword evidence="1" id="KW-0472">Membrane</keyword>
<organism evidence="2 3">
    <name type="scientific">Mycobacteroides abscessus</name>
    <dbReference type="NCBI Taxonomy" id="36809"/>
    <lineage>
        <taxon>Bacteria</taxon>
        <taxon>Bacillati</taxon>
        <taxon>Actinomycetota</taxon>
        <taxon>Actinomycetes</taxon>
        <taxon>Mycobacteriales</taxon>
        <taxon>Mycobacteriaceae</taxon>
        <taxon>Mycobacteroides</taxon>
    </lineage>
</organism>
<evidence type="ECO:0000313" key="3">
    <source>
        <dbReference type="Proteomes" id="UP000284557"/>
    </source>
</evidence>
<reference evidence="2 3" key="1">
    <citation type="submission" date="2018-08" db="EMBL/GenBank/DDBJ databases">
        <title>Linezolid Resistance in Mycobacterium abscessus: MIC Distribution and Comprehensive Investigation of Resistance Mechanisms.</title>
        <authorList>
            <person name="Ye M."/>
            <person name="Xu L."/>
            <person name="Zou Y."/>
            <person name="Li B."/>
            <person name="Guo Q."/>
            <person name="Zhang Y."/>
            <person name="Zhan M."/>
            <person name="Xu B."/>
            <person name="Yu F."/>
            <person name="Zhang Z."/>
            <person name="Chu H."/>
        </authorList>
    </citation>
    <scope>NUCLEOTIDE SEQUENCE [LARGE SCALE GENOMIC DNA]</scope>
    <source>
        <strain evidence="2 3">G143</strain>
    </source>
</reference>
<protein>
    <submittedName>
        <fullName evidence="2">Uncharacterized protein</fullName>
    </submittedName>
</protein>
<feature type="transmembrane region" description="Helical" evidence="1">
    <location>
        <begin position="6"/>
        <end position="29"/>
    </location>
</feature>
<evidence type="ECO:0000313" key="2">
    <source>
        <dbReference type="EMBL" id="RIT29540.1"/>
    </source>
</evidence>
<dbReference type="Proteomes" id="UP000284557">
    <property type="component" value="Unassembled WGS sequence"/>
</dbReference>
<keyword evidence="1" id="KW-1133">Transmembrane helix</keyword>
<dbReference type="RefSeq" id="WP_100472500.1">
    <property type="nucleotide sequence ID" value="NZ_CP029076.1"/>
</dbReference>
<comment type="caution">
    <text evidence="2">The sequence shown here is derived from an EMBL/GenBank/DDBJ whole genome shotgun (WGS) entry which is preliminary data.</text>
</comment>
<dbReference type="AlphaFoldDB" id="A0ABD7HHH9"/>
<keyword evidence="1" id="KW-0812">Transmembrane</keyword>